<gene>
    <name evidence="1" type="ORF">GCM10022377_01770</name>
</gene>
<keyword evidence="2" id="KW-1185">Reference proteome</keyword>
<dbReference type="EMBL" id="BAABCJ010000001">
    <property type="protein sequence ID" value="GAA3692941.1"/>
    <property type="molecule type" value="Genomic_DNA"/>
</dbReference>
<evidence type="ECO:0000313" key="2">
    <source>
        <dbReference type="Proteomes" id="UP001501536"/>
    </source>
</evidence>
<organism evidence="1 2">
    <name type="scientific">Zhihengliuella alba</name>
    <dbReference type="NCBI Taxonomy" id="547018"/>
    <lineage>
        <taxon>Bacteria</taxon>
        <taxon>Bacillati</taxon>
        <taxon>Actinomycetota</taxon>
        <taxon>Actinomycetes</taxon>
        <taxon>Micrococcales</taxon>
        <taxon>Micrococcaceae</taxon>
        <taxon>Zhihengliuella</taxon>
    </lineage>
</organism>
<name>A0ABP7CLP2_9MICC</name>
<accession>A0ABP7CLP2</accession>
<comment type="caution">
    <text evidence="1">The sequence shown here is derived from an EMBL/GenBank/DDBJ whole genome shotgun (WGS) entry which is preliminary data.</text>
</comment>
<evidence type="ECO:0000313" key="1">
    <source>
        <dbReference type="EMBL" id="GAA3692941.1"/>
    </source>
</evidence>
<protein>
    <recommendedName>
        <fullName evidence="3">DUF3349 domain-containing protein</fullName>
    </recommendedName>
</protein>
<reference evidence="2" key="1">
    <citation type="journal article" date="2019" name="Int. J. Syst. Evol. Microbiol.">
        <title>The Global Catalogue of Microorganisms (GCM) 10K type strain sequencing project: providing services to taxonomists for standard genome sequencing and annotation.</title>
        <authorList>
            <consortium name="The Broad Institute Genomics Platform"/>
            <consortium name="The Broad Institute Genome Sequencing Center for Infectious Disease"/>
            <person name="Wu L."/>
            <person name="Ma J."/>
        </authorList>
    </citation>
    <scope>NUCLEOTIDE SEQUENCE [LARGE SCALE GENOMIC DNA]</scope>
    <source>
        <strain evidence="2">JCM 16961</strain>
    </source>
</reference>
<evidence type="ECO:0008006" key="3">
    <source>
        <dbReference type="Google" id="ProtNLM"/>
    </source>
</evidence>
<proteinExistence type="predicted"/>
<dbReference type="Proteomes" id="UP001501536">
    <property type="component" value="Unassembled WGS sequence"/>
</dbReference>
<sequence>MTHAEHLRDGWMNRALTLLPRPCEIMSEAADRLGEFLSGTATLAELLEWLDDVSATAPADHIQSHRVLDDLRRDVRLLEGSL</sequence>